<evidence type="ECO:0000256" key="3">
    <source>
        <dbReference type="ARBA" id="ARBA00022821"/>
    </source>
</evidence>
<dbReference type="SMART" id="SM00382">
    <property type="entry name" value="AAA"/>
    <property type="match status" value="1"/>
</dbReference>
<name>A0A151S286_CAJCA</name>
<dbReference type="GO" id="GO:0043531">
    <property type="term" value="F:ADP binding"/>
    <property type="evidence" value="ECO:0007669"/>
    <property type="project" value="InterPro"/>
</dbReference>
<feature type="non-terminal residue" evidence="6">
    <location>
        <position position="1"/>
    </location>
</feature>
<dbReference type="InterPro" id="IPR057135">
    <property type="entry name" value="At4g27190-like_LRR"/>
</dbReference>
<dbReference type="PRINTS" id="PR00364">
    <property type="entry name" value="DISEASERSIST"/>
</dbReference>
<dbReference type="OMA" id="YIQWEVE"/>
<sequence length="864" mass="99136">LKIVIRRLEGTKTNVQHSVVEGERNGEMIEANVQDYLKEVNDIIVEANKLVDAEDECCMGLFPNPWTRSQLSKRFEEVTEIFFEGMKNGKFDRISYRVPFEVISSPSDRGYEALNSRTSVLNEIKEALQDPKKFMIRVYGMGGVGKTTFMNELAWKVRKDNSFGVVAITPITLFPDVKKIQDQIVEAIVSQKLEQQANKELRKRELCEMIRAKKKRVLIILDDVWSELDLIEVGIPFGDELDSCKLVVTSRDLTKMGTQKEINLGDLQENDSWILFQKMAGDVVKNDEIKPIAKQVAKCCAGLPLYISVVVKGLRKKDVRAWTVGLIQLKEFNHKELENNVPLALKLSYDSLDKDELKSLFLFISSFGINCCWGLGFYEDKQTLIEARDIHYTLINDLRASSLLLEGKPEWVQMHDVVRLGQNLKVIDNFFFGMKGLRTLKLYRMAFSPSIPSSLYFLINLHSLNLSGCDLGDTRIVAKLTNLEILILGRSSIKDLPEDISHLTHLRLLNVSHCYELKVIPANIISSLRCLEELYMRDCYIQWEVEGRRNRSNNANLSKLQKLDQLTTLEISIEDASVFPWDLQFSTNLERYNIILGVMWRFQAQKSGDAPETSRTLKLIGSGWTIISLSTIKDLENLFSYSMERNLSQLHEMKIFHCEDMMEITASEKQEDEQEVPNVVLPELHSLKLSGLPMLLSFYLPLTIDQANLSIKSTPITLLNQQEQFPNLETLYIIQIKDLKSIWSNQVAPNSFCKLKEIHIENCESLNYVFPISLAKELQQLQDITINDCAIKSIVEKSDSSEIAFMKLKEMRLENLPRLTSFCQESYDFKFGSLQMVYLIQCPMMDTFYHGNLTTPNHTKLHYG</sequence>
<dbReference type="Gene3D" id="3.80.10.10">
    <property type="entry name" value="Ribonuclease Inhibitor"/>
    <property type="match status" value="1"/>
</dbReference>
<dbReference type="Pfam" id="PF00931">
    <property type="entry name" value="NB-ARC"/>
    <property type="match status" value="1"/>
</dbReference>
<keyword evidence="3" id="KW-0611">Plant defense</keyword>
<dbReference type="SUPFAM" id="SSF52058">
    <property type="entry name" value="L domain-like"/>
    <property type="match status" value="1"/>
</dbReference>
<keyword evidence="2" id="KW-0547">Nucleotide-binding</keyword>
<dbReference type="Gramene" id="C.cajan_29707.t">
    <property type="protein sequence ID" value="C.cajan_29707.t"/>
    <property type="gene ID" value="C.cajan_29707"/>
</dbReference>
<keyword evidence="7" id="KW-1185">Reference proteome</keyword>
<keyword evidence="4" id="KW-0067">ATP-binding</keyword>
<evidence type="ECO:0000256" key="1">
    <source>
        <dbReference type="ARBA" id="ARBA00008894"/>
    </source>
</evidence>
<feature type="domain" description="AAA+ ATPase" evidence="5">
    <location>
        <begin position="132"/>
        <end position="269"/>
    </location>
</feature>
<dbReference type="GO" id="GO:0005524">
    <property type="term" value="F:ATP binding"/>
    <property type="evidence" value="ECO:0007669"/>
    <property type="project" value="UniProtKB-KW"/>
</dbReference>
<comment type="similarity">
    <text evidence="1">Belongs to the disease resistance NB-LRR family.</text>
</comment>
<dbReference type="PANTHER" id="PTHR33463:SF203">
    <property type="entry name" value="AAA+ ATPASE DOMAIN-CONTAINING PROTEIN"/>
    <property type="match status" value="1"/>
</dbReference>
<gene>
    <name evidence="6" type="ORF">KK1_029391</name>
</gene>
<dbReference type="Gene3D" id="3.40.50.300">
    <property type="entry name" value="P-loop containing nucleotide triphosphate hydrolases"/>
    <property type="match status" value="1"/>
</dbReference>
<dbReference type="Gene3D" id="1.10.8.430">
    <property type="entry name" value="Helical domain of apoptotic protease-activating factors"/>
    <property type="match status" value="1"/>
</dbReference>
<dbReference type="InterPro" id="IPR002182">
    <property type="entry name" value="NB-ARC"/>
</dbReference>
<evidence type="ECO:0000259" key="5">
    <source>
        <dbReference type="SMART" id="SM00382"/>
    </source>
</evidence>
<dbReference type="EMBL" id="KQ483488">
    <property type="protein sequence ID" value="KYP48906.1"/>
    <property type="molecule type" value="Genomic_DNA"/>
</dbReference>
<organism evidence="6 7">
    <name type="scientific">Cajanus cajan</name>
    <name type="common">Pigeon pea</name>
    <name type="synonym">Cajanus indicus</name>
    <dbReference type="NCBI Taxonomy" id="3821"/>
    <lineage>
        <taxon>Eukaryota</taxon>
        <taxon>Viridiplantae</taxon>
        <taxon>Streptophyta</taxon>
        <taxon>Embryophyta</taxon>
        <taxon>Tracheophyta</taxon>
        <taxon>Spermatophyta</taxon>
        <taxon>Magnoliopsida</taxon>
        <taxon>eudicotyledons</taxon>
        <taxon>Gunneridae</taxon>
        <taxon>Pentapetalae</taxon>
        <taxon>rosids</taxon>
        <taxon>fabids</taxon>
        <taxon>Fabales</taxon>
        <taxon>Fabaceae</taxon>
        <taxon>Papilionoideae</taxon>
        <taxon>50 kb inversion clade</taxon>
        <taxon>NPAAA clade</taxon>
        <taxon>indigoferoid/millettioid clade</taxon>
        <taxon>Phaseoleae</taxon>
        <taxon>Cajanus</taxon>
    </lineage>
</organism>
<proteinExistence type="inferred from homology"/>
<protein>
    <submittedName>
        <fullName evidence="6">Disease resistance protein At4g27220 family</fullName>
    </submittedName>
</protein>
<dbReference type="Proteomes" id="UP000075243">
    <property type="component" value="Unassembled WGS sequence"/>
</dbReference>
<dbReference type="InterPro" id="IPR042197">
    <property type="entry name" value="Apaf_helical"/>
</dbReference>
<dbReference type="InterPro" id="IPR032675">
    <property type="entry name" value="LRR_dom_sf"/>
</dbReference>
<dbReference type="GO" id="GO:0006952">
    <property type="term" value="P:defense response"/>
    <property type="evidence" value="ECO:0007669"/>
    <property type="project" value="UniProtKB-KW"/>
</dbReference>
<dbReference type="SUPFAM" id="SSF52540">
    <property type="entry name" value="P-loop containing nucleoside triphosphate hydrolases"/>
    <property type="match status" value="1"/>
</dbReference>
<dbReference type="InterPro" id="IPR003593">
    <property type="entry name" value="AAA+_ATPase"/>
</dbReference>
<dbReference type="PANTHER" id="PTHR33463">
    <property type="entry name" value="NB-ARC DOMAIN-CONTAINING PROTEIN-RELATED"/>
    <property type="match status" value="1"/>
</dbReference>
<reference evidence="6" key="1">
    <citation type="journal article" date="2012" name="Nat. Biotechnol.">
        <title>Draft genome sequence of pigeonpea (Cajanus cajan), an orphan legume crop of resource-poor farmers.</title>
        <authorList>
            <person name="Varshney R.K."/>
            <person name="Chen W."/>
            <person name="Li Y."/>
            <person name="Bharti A.K."/>
            <person name="Saxena R.K."/>
            <person name="Schlueter J.A."/>
            <person name="Donoghue M.T."/>
            <person name="Azam S."/>
            <person name="Fan G."/>
            <person name="Whaley A.M."/>
            <person name="Farmer A.D."/>
            <person name="Sheridan J."/>
            <person name="Iwata A."/>
            <person name="Tuteja R."/>
            <person name="Penmetsa R.V."/>
            <person name="Wu W."/>
            <person name="Upadhyaya H.D."/>
            <person name="Yang S.P."/>
            <person name="Shah T."/>
            <person name="Saxena K.B."/>
            <person name="Michael T."/>
            <person name="McCombie W.R."/>
            <person name="Yang B."/>
            <person name="Zhang G."/>
            <person name="Yang H."/>
            <person name="Wang J."/>
            <person name="Spillane C."/>
            <person name="Cook D.R."/>
            <person name="May G.D."/>
            <person name="Xu X."/>
            <person name="Jackson S.A."/>
        </authorList>
    </citation>
    <scope>NUCLEOTIDE SEQUENCE [LARGE SCALE GENOMIC DNA]</scope>
</reference>
<dbReference type="AlphaFoldDB" id="A0A151S286"/>
<dbReference type="InterPro" id="IPR050905">
    <property type="entry name" value="Plant_NBS-LRR"/>
</dbReference>
<evidence type="ECO:0000313" key="7">
    <source>
        <dbReference type="Proteomes" id="UP000075243"/>
    </source>
</evidence>
<dbReference type="Pfam" id="PF23247">
    <property type="entry name" value="LRR_RPS2"/>
    <property type="match status" value="1"/>
</dbReference>
<evidence type="ECO:0000313" key="6">
    <source>
        <dbReference type="EMBL" id="KYP48906.1"/>
    </source>
</evidence>
<dbReference type="InterPro" id="IPR027417">
    <property type="entry name" value="P-loop_NTPase"/>
</dbReference>
<evidence type="ECO:0000256" key="4">
    <source>
        <dbReference type="ARBA" id="ARBA00022840"/>
    </source>
</evidence>
<accession>A0A151S286</accession>
<evidence type="ECO:0000256" key="2">
    <source>
        <dbReference type="ARBA" id="ARBA00022741"/>
    </source>
</evidence>